<proteinExistence type="predicted"/>
<accession>A0A6C0JDC9</accession>
<name>A0A6C0JDC9_9ZZZZ</name>
<dbReference type="EMBL" id="MN740367">
    <property type="protein sequence ID" value="QHU02901.1"/>
    <property type="molecule type" value="Genomic_DNA"/>
</dbReference>
<dbReference type="SUPFAM" id="SSF81606">
    <property type="entry name" value="PP2C-like"/>
    <property type="match status" value="1"/>
</dbReference>
<reference evidence="1" key="1">
    <citation type="journal article" date="2020" name="Nature">
        <title>Giant virus diversity and host interactions through global metagenomics.</title>
        <authorList>
            <person name="Schulz F."/>
            <person name="Roux S."/>
            <person name="Paez-Espino D."/>
            <person name="Jungbluth S."/>
            <person name="Walsh D.A."/>
            <person name="Denef V.J."/>
            <person name="McMahon K.D."/>
            <person name="Konstantinidis K.T."/>
            <person name="Eloe-Fadrosh E.A."/>
            <person name="Kyrpides N.C."/>
            <person name="Woyke T."/>
        </authorList>
    </citation>
    <scope>NUCLEOTIDE SEQUENCE</scope>
    <source>
        <strain evidence="1">GVMAG-M-3300025890-48</strain>
    </source>
</reference>
<sequence>MTTMYENVISTHNPKIVGYSNFTKQKNFRQDFSLSFKDENDIWLVVIDGHGEHTKPIQNNLIFTDWLKELNWLSIVRENPSNPIRFLEQLIISEYPPPYTSGIGASISVTKITKLRMEFWWKGITQTRIYKNKKQLYKTNLHNYYNHREMERLSRNNVSHQLKGEWVFKKISGDKLHLDEIKYIIVGDEIANMTSCLGHNQVYGNHIGHHVVNLIPEKGATYKIVSGSTGLWEIVCDEPDDVEQLSNIDFEALDHVERAFFDWKKKWSLVFAGENYGHDYVNHTDDISCAVCYLIF</sequence>
<dbReference type="AlphaFoldDB" id="A0A6C0JDC9"/>
<protein>
    <submittedName>
        <fullName evidence="1">Uncharacterized protein</fullName>
    </submittedName>
</protein>
<dbReference type="InterPro" id="IPR036457">
    <property type="entry name" value="PPM-type-like_dom_sf"/>
</dbReference>
<organism evidence="1">
    <name type="scientific">viral metagenome</name>
    <dbReference type="NCBI Taxonomy" id="1070528"/>
    <lineage>
        <taxon>unclassified sequences</taxon>
        <taxon>metagenomes</taxon>
        <taxon>organismal metagenomes</taxon>
    </lineage>
</organism>
<evidence type="ECO:0000313" key="1">
    <source>
        <dbReference type="EMBL" id="QHU02901.1"/>
    </source>
</evidence>